<reference evidence="1 2" key="1">
    <citation type="submission" date="2016-11" db="EMBL/GenBank/DDBJ databases">
        <authorList>
            <person name="Jaros S."/>
            <person name="Januszkiewicz K."/>
            <person name="Wedrychowicz H."/>
        </authorList>
    </citation>
    <scope>NUCLEOTIDE SEQUENCE [LARGE SCALE GENOMIC DNA]</scope>
    <source>
        <strain evidence="1 2">CGMCC 1.8863</strain>
    </source>
</reference>
<name>A0A1M6MPA2_9FLAO</name>
<protein>
    <recommendedName>
        <fullName evidence="3">Phage integrase family protein</fullName>
    </recommendedName>
</protein>
<dbReference type="Proteomes" id="UP000184231">
    <property type="component" value="Unassembled WGS sequence"/>
</dbReference>
<evidence type="ECO:0000313" key="2">
    <source>
        <dbReference type="Proteomes" id="UP000184231"/>
    </source>
</evidence>
<accession>A0A1M6MPA2</accession>
<sequence length="47" mass="5455">MVRISILFKPLGHREIGTTEIYARIIDKKMREAVNLLSKLNADLSLW</sequence>
<dbReference type="SUPFAM" id="SSF56349">
    <property type="entry name" value="DNA breaking-rejoining enzymes"/>
    <property type="match status" value="1"/>
</dbReference>
<dbReference type="GO" id="GO:0003677">
    <property type="term" value="F:DNA binding"/>
    <property type="evidence" value="ECO:0007669"/>
    <property type="project" value="InterPro"/>
</dbReference>
<proteinExistence type="predicted"/>
<dbReference type="EMBL" id="FQYX01000045">
    <property type="protein sequence ID" value="SHJ85272.1"/>
    <property type="molecule type" value="Genomic_DNA"/>
</dbReference>
<dbReference type="STRING" id="558155.SAMN04487911_14510"/>
<dbReference type="InterPro" id="IPR011010">
    <property type="entry name" value="DNA_brk_join_enz"/>
</dbReference>
<dbReference type="AlphaFoldDB" id="A0A1M6MPA2"/>
<evidence type="ECO:0000313" key="1">
    <source>
        <dbReference type="EMBL" id="SHJ85272.1"/>
    </source>
</evidence>
<gene>
    <name evidence="1" type="ORF">SAMN04487911_14510</name>
</gene>
<evidence type="ECO:0008006" key="3">
    <source>
        <dbReference type="Google" id="ProtNLM"/>
    </source>
</evidence>
<keyword evidence="2" id="KW-1185">Reference proteome</keyword>
<organism evidence="1 2">
    <name type="scientific">Arenibacter nanhaiticus</name>
    <dbReference type="NCBI Taxonomy" id="558155"/>
    <lineage>
        <taxon>Bacteria</taxon>
        <taxon>Pseudomonadati</taxon>
        <taxon>Bacteroidota</taxon>
        <taxon>Flavobacteriia</taxon>
        <taxon>Flavobacteriales</taxon>
        <taxon>Flavobacteriaceae</taxon>
        <taxon>Arenibacter</taxon>
    </lineage>
</organism>